<evidence type="ECO:0000256" key="1">
    <source>
        <dbReference type="SAM" id="MobiDB-lite"/>
    </source>
</evidence>
<feature type="region of interest" description="Disordered" evidence="1">
    <location>
        <begin position="65"/>
        <end position="97"/>
    </location>
</feature>
<protein>
    <submittedName>
        <fullName evidence="2">Uncharacterized protein</fullName>
    </submittedName>
</protein>
<reference evidence="2 3" key="1">
    <citation type="submission" date="2020-08" db="EMBL/GenBank/DDBJ databases">
        <title>Plant Genome Project.</title>
        <authorList>
            <person name="Zhang R.-G."/>
        </authorList>
    </citation>
    <scope>NUCLEOTIDE SEQUENCE [LARGE SCALE GENOMIC DNA]</scope>
    <source>
        <strain evidence="2">WSP0</strain>
        <tissue evidence="2">Leaf</tissue>
    </source>
</reference>
<dbReference type="EMBL" id="JACTNZ010000013">
    <property type="protein sequence ID" value="KAG5514880.1"/>
    <property type="molecule type" value="Genomic_DNA"/>
</dbReference>
<sequence length="97" mass="10760">MGRIDKDRPCEFDEDDDVIESALSDSLPNDFSLFSNPFFLRRRLFSMRSGRRGKRPERCFGEAAVEEEADGADEGVAEAAGGVDLNRDDEGVATKEV</sequence>
<organism evidence="2 3">
    <name type="scientific">Rhododendron griersonianum</name>
    <dbReference type="NCBI Taxonomy" id="479676"/>
    <lineage>
        <taxon>Eukaryota</taxon>
        <taxon>Viridiplantae</taxon>
        <taxon>Streptophyta</taxon>
        <taxon>Embryophyta</taxon>
        <taxon>Tracheophyta</taxon>
        <taxon>Spermatophyta</taxon>
        <taxon>Magnoliopsida</taxon>
        <taxon>eudicotyledons</taxon>
        <taxon>Gunneridae</taxon>
        <taxon>Pentapetalae</taxon>
        <taxon>asterids</taxon>
        <taxon>Ericales</taxon>
        <taxon>Ericaceae</taxon>
        <taxon>Ericoideae</taxon>
        <taxon>Rhodoreae</taxon>
        <taxon>Rhododendron</taxon>
    </lineage>
</organism>
<accession>A0AAV6HQ08</accession>
<evidence type="ECO:0000313" key="3">
    <source>
        <dbReference type="Proteomes" id="UP000823749"/>
    </source>
</evidence>
<evidence type="ECO:0000313" key="2">
    <source>
        <dbReference type="EMBL" id="KAG5514880.1"/>
    </source>
</evidence>
<proteinExistence type="predicted"/>
<gene>
    <name evidence="2" type="ORF">RHGRI_036059</name>
</gene>
<dbReference type="Proteomes" id="UP000823749">
    <property type="component" value="Chromosome 13"/>
</dbReference>
<feature type="compositionally biased region" description="Acidic residues" evidence="1">
    <location>
        <begin position="65"/>
        <end position="76"/>
    </location>
</feature>
<comment type="caution">
    <text evidence="2">The sequence shown here is derived from an EMBL/GenBank/DDBJ whole genome shotgun (WGS) entry which is preliminary data.</text>
</comment>
<dbReference type="AlphaFoldDB" id="A0AAV6HQ08"/>
<feature type="compositionally biased region" description="Basic and acidic residues" evidence="1">
    <location>
        <begin position="85"/>
        <end position="97"/>
    </location>
</feature>
<name>A0AAV6HQ08_9ERIC</name>
<keyword evidence="3" id="KW-1185">Reference proteome</keyword>